<protein>
    <submittedName>
        <fullName evidence="1">Uncharacterized protein</fullName>
    </submittedName>
</protein>
<gene>
    <name evidence="1" type="ORF">BU25DRAFT_50610</name>
</gene>
<organism evidence="1 2">
    <name type="scientific">Macroventuria anomochaeta</name>
    <dbReference type="NCBI Taxonomy" id="301207"/>
    <lineage>
        <taxon>Eukaryota</taxon>
        <taxon>Fungi</taxon>
        <taxon>Dikarya</taxon>
        <taxon>Ascomycota</taxon>
        <taxon>Pezizomycotina</taxon>
        <taxon>Dothideomycetes</taxon>
        <taxon>Pleosporomycetidae</taxon>
        <taxon>Pleosporales</taxon>
        <taxon>Pleosporineae</taxon>
        <taxon>Didymellaceae</taxon>
        <taxon>Macroventuria</taxon>
    </lineage>
</organism>
<proteinExistence type="predicted"/>
<dbReference type="EMBL" id="MU006716">
    <property type="protein sequence ID" value="KAF2627589.1"/>
    <property type="molecule type" value="Genomic_DNA"/>
</dbReference>
<reference evidence="1" key="1">
    <citation type="journal article" date="2020" name="Stud. Mycol.">
        <title>101 Dothideomycetes genomes: a test case for predicting lifestyles and emergence of pathogens.</title>
        <authorList>
            <person name="Haridas S."/>
            <person name="Albert R."/>
            <person name="Binder M."/>
            <person name="Bloem J."/>
            <person name="Labutti K."/>
            <person name="Salamov A."/>
            <person name="Andreopoulos B."/>
            <person name="Baker S."/>
            <person name="Barry K."/>
            <person name="Bills G."/>
            <person name="Bluhm B."/>
            <person name="Cannon C."/>
            <person name="Castanera R."/>
            <person name="Culley D."/>
            <person name="Daum C."/>
            <person name="Ezra D."/>
            <person name="Gonzalez J."/>
            <person name="Henrissat B."/>
            <person name="Kuo A."/>
            <person name="Liang C."/>
            <person name="Lipzen A."/>
            <person name="Lutzoni F."/>
            <person name="Magnuson J."/>
            <person name="Mondo S."/>
            <person name="Nolan M."/>
            <person name="Ohm R."/>
            <person name="Pangilinan J."/>
            <person name="Park H.-J."/>
            <person name="Ramirez L."/>
            <person name="Alfaro M."/>
            <person name="Sun H."/>
            <person name="Tritt A."/>
            <person name="Yoshinaga Y."/>
            <person name="Zwiers L.-H."/>
            <person name="Turgeon B."/>
            <person name="Goodwin S."/>
            <person name="Spatafora J."/>
            <person name="Crous P."/>
            <person name="Grigoriev I."/>
        </authorList>
    </citation>
    <scope>NUCLEOTIDE SEQUENCE</scope>
    <source>
        <strain evidence="1">CBS 525.71</strain>
    </source>
</reference>
<comment type="caution">
    <text evidence="1">The sequence shown here is derived from an EMBL/GenBank/DDBJ whole genome shotgun (WGS) entry which is preliminary data.</text>
</comment>
<evidence type="ECO:0000313" key="2">
    <source>
        <dbReference type="Proteomes" id="UP000799754"/>
    </source>
</evidence>
<evidence type="ECO:0000313" key="1">
    <source>
        <dbReference type="EMBL" id="KAF2627589.1"/>
    </source>
</evidence>
<name>A0ACB6S0M9_9PLEO</name>
<sequence length="142" mass="16074">MFRHLKSGMNFILGWLQTVAGELTRCAQHSTVYTVLHPVDDKTCLSHANAYQVPHRLMHTVPYYSAVALSHVHQPPKALKPPDRKELRVRRHILAGHKACAPYAYVSGPHRLMCTTKYALTCRLGLVFPATRDFSIDEADRV</sequence>
<dbReference type="Proteomes" id="UP000799754">
    <property type="component" value="Unassembled WGS sequence"/>
</dbReference>
<keyword evidence="2" id="KW-1185">Reference proteome</keyword>
<accession>A0ACB6S0M9</accession>